<evidence type="ECO:0000313" key="1">
    <source>
        <dbReference type="EMBL" id="KAJ1949709.1"/>
    </source>
</evidence>
<keyword evidence="2" id="KW-1185">Reference proteome</keyword>
<gene>
    <name evidence="1" type="ORF">FBU59_001021</name>
</gene>
<comment type="caution">
    <text evidence="1">The sequence shown here is derived from an EMBL/GenBank/DDBJ whole genome shotgun (WGS) entry which is preliminary data.</text>
</comment>
<dbReference type="EMBL" id="JANBPW010000379">
    <property type="protein sequence ID" value="KAJ1949709.1"/>
    <property type="molecule type" value="Genomic_DNA"/>
</dbReference>
<reference evidence="1" key="1">
    <citation type="submission" date="2022-07" db="EMBL/GenBank/DDBJ databases">
        <title>Phylogenomic reconstructions and comparative analyses of Kickxellomycotina fungi.</title>
        <authorList>
            <person name="Reynolds N.K."/>
            <person name="Stajich J.E."/>
            <person name="Barry K."/>
            <person name="Grigoriev I.V."/>
            <person name="Crous P."/>
            <person name="Smith M.E."/>
        </authorList>
    </citation>
    <scope>NUCLEOTIDE SEQUENCE</scope>
    <source>
        <strain evidence="1">NRRL 5244</strain>
    </source>
</reference>
<name>A0ACC1JF38_9FUNG</name>
<dbReference type="Proteomes" id="UP001150603">
    <property type="component" value="Unassembled WGS sequence"/>
</dbReference>
<evidence type="ECO:0000313" key="2">
    <source>
        <dbReference type="Proteomes" id="UP001150603"/>
    </source>
</evidence>
<sequence length="346" mass="38399">MGSELEVYAPKRARVKVTYGTQRTRPTTPDLTPDTSSHTTSETEAPPKATPRKRQAIQQATLLGFLNKTKRPPQQQKNTLDKAFRIISKGSLRNTPPKTQKAPEERKKEQTFLDFGQRLVSPDPCKQCGMPYQRGRDEDEALHTKFHRSWKRRQATLLAWSSGLPSASDSLTVAYKASKGAVPGTPMTAVIQIIDAQSPKRCVTRALEILNLANDHLGACLLAPEQLADRQRKIFLYISPTAQVLGCVLAEQVDCAQRIVPAMDGHVQEYSRESVKAVCGISRIWVVPAARRTGIASQMIEAVAKRFLYGCPVDVGEIAFTQPTGDGRVLAERVFGRRDFLVYAEE</sequence>
<accession>A0ACC1JF38</accession>
<organism evidence="1 2">
    <name type="scientific">Linderina macrospora</name>
    <dbReference type="NCBI Taxonomy" id="4868"/>
    <lineage>
        <taxon>Eukaryota</taxon>
        <taxon>Fungi</taxon>
        <taxon>Fungi incertae sedis</taxon>
        <taxon>Zoopagomycota</taxon>
        <taxon>Kickxellomycotina</taxon>
        <taxon>Kickxellomycetes</taxon>
        <taxon>Kickxellales</taxon>
        <taxon>Kickxellaceae</taxon>
        <taxon>Linderina</taxon>
    </lineage>
</organism>
<protein>
    <submittedName>
        <fullName evidence="1">Uncharacterized protein</fullName>
    </submittedName>
</protein>
<proteinExistence type="predicted"/>